<feature type="transmembrane region" description="Helical" evidence="8">
    <location>
        <begin position="351"/>
        <end position="378"/>
    </location>
</feature>
<comment type="similarity">
    <text evidence="2">Belongs to the peptidase S54 family.</text>
</comment>
<comment type="subcellular location">
    <subcellularLocation>
        <location evidence="1">Membrane</location>
        <topology evidence="1">Multi-pass membrane protein</topology>
    </subcellularLocation>
</comment>
<name>A0A8H3JA07_9LECA</name>
<keyword evidence="5 8" id="KW-1133">Transmembrane helix</keyword>
<evidence type="ECO:0000256" key="1">
    <source>
        <dbReference type="ARBA" id="ARBA00004141"/>
    </source>
</evidence>
<feature type="transmembrane region" description="Helical" evidence="8">
    <location>
        <begin position="390"/>
        <end position="411"/>
    </location>
</feature>
<feature type="region of interest" description="Disordered" evidence="7">
    <location>
        <begin position="203"/>
        <end position="232"/>
    </location>
</feature>
<dbReference type="InterPro" id="IPR050925">
    <property type="entry name" value="Rhomboid_protease_S54"/>
</dbReference>
<feature type="transmembrane region" description="Helical" evidence="8">
    <location>
        <begin position="311"/>
        <end position="331"/>
    </location>
</feature>
<dbReference type="InterPro" id="IPR035952">
    <property type="entry name" value="Rhomboid-like_sf"/>
</dbReference>
<dbReference type="Gene3D" id="1.20.1540.10">
    <property type="entry name" value="Rhomboid-like"/>
    <property type="match status" value="1"/>
</dbReference>
<protein>
    <recommendedName>
        <fullName evidence="9">Peptidase S54 rhomboid domain-containing protein</fullName>
    </recommendedName>
</protein>
<dbReference type="AlphaFoldDB" id="A0A8H3JA07"/>
<dbReference type="GO" id="GO:0016020">
    <property type="term" value="C:membrane"/>
    <property type="evidence" value="ECO:0007669"/>
    <property type="project" value="UniProtKB-SubCell"/>
</dbReference>
<evidence type="ECO:0000256" key="7">
    <source>
        <dbReference type="SAM" id="MobiDB-lite"/>
    </source>
</evidence>
<evidence type="ECO:0000313" key="10">
    <source>
        <dbReference type="EMBL" id="CAF9943362.1"/>
    </source>
</evidence>
<evidence type="ECO:0000256" key="5">
    <source>
        <dbReference type="ARBA" id="ARBA00022989"/>
    </source>
</evidence>
<dbReference type="EMBL" id="CAJPDR010000987">
    <property type="protein sequence ID" value="CAF9943362.1"/>
    <property type="molecule type" value="Genomic_DNA"/>
</dbReference>
<dbReference type="OrthoDB" id="10260614at2759"/>
<evidence type="ECO:0000256" key="6">
    <source>
        <dbReference type="ARBA" id="ARBA00023136"/>
    </source>
</evidence>
<dbReference type="PANTHER" id="PTHR43731:SF14">
    <property type="entry name" value="PRESENILIN-ASSOCIATED RHOMBOID-LIKE PROTEIN, MITOCHONDRIAL"/>
    <property type="match status" value="1"/>
</dbReference>
<evidence type="ECO:0000256" key="4">
    <source>
        <dbReference type="ARBA" id="ARBA00022801"/>
    </source>
</evidence>
<evidence type="ECO:0000313" key="11">
    <source>
        <dbReference type="Proteomes" id="UP000664203"/>
    </source>
</evidence>
<keyword evidence="3 8" id="KW-0812">Transmembrane</keyword>
<evidence type="ECO:0000256" key="2">
    <source>
        <dbReference type="ARBA" id="ARBA00009045"/>
    </source>
</evidence>
<dbReference type="GO" id="GO:0004252">
    <property type="term" value="F:serine-type endopeptidase activity"/>
    <property type="evidence" value="ECO:0007669"/>
    <property type="project" value="InterPro"/>
</dbReference>
<dbReference type="Proteomes" id="UP000664203">
    <property type="component" value="Unassembled WGS sequence"/>
</dbReference>
<comment type="caution">
    <text evidence="10">The sequence shown here is derived from an EMBL/GenBank/DDBJ whole genome shotgun (WGS) entry which is preliminary data.</text>
</comment>
<feature type="transmembrane region" description="Helical" evidence="8">
    <location>
        <begin position="271"/>
        <end position="291"/>
    </location>
</feature>
<gene>
    <name evidence="10" type="ORF">ALECFALPRED_011140</name>
</gene>
<dbReference type="Pfam" id="PF01694">
    <property type="entry name" value="Rhomboid"/>
    <property type="match status" value="1"/>
</dbReference>
<dbReference type="PANTHER" id="PTHR43731">
    <property type="entry name" value="RHOMBOID PROTEASE"/>
    <property type="match status" value="1"/>
</dbReference>
<feature type="domain" description="Peptidase S54 rhomboid" evidence="9">
    <location>
        <begin position="353"/>
        <end position="510"/>
    </location>
</feature>
<keyword evidence="4" id="KW-0378">Hydrolase</keyword>
<proteinExistence type="inferred from homology"/>
<dbReference type="SUPFAM" id="SSF144091">
    <property type="entry name" value="Rhomboid-like"/>
    <property type="match status" value="1"/>
</dbReference>
<accession>A0A8H3JA07</accession>
<keyword evidence="6 8" id="KW-0472">Membrane</keyword>
<dbReference type="GO" id="GO:0006465">
    <property type="term" value="P:signal peptide processing"/>
    <property type="evidence" value="ECO:0007669"/>
    <property type="project" value="TreeGrafter"/>
</dbReference>
<organism evidence="10 11">
    <name type="scientific">Alectoria fallacina</name>
    <dbReference type="NCBI Taxonomy" id="1903189"/>
    <lineage>
        <taxon>Eukaryota</taxon>
        <taxon>Fungi</taxon>
        <taxon>Dikarya</taxon>
        <taxon>Ascomycota</taxon>
        <taxon>Pezizomycotina</taxon>
        <taxon>Lecanoromycetes</taxon>
        <taxon>OSLEUM clade</taxon>
        <taxon>Lecanoromycetidae</taxon>
        <taxon>Lecanorales</taxon>
        <taxon>Lecanorineae</taxon>
        <taxon>Parmeliaceae</taxon>
        <taxon>Alectoria</taxon>
    </lineage>
</organism>
<reference evidence="10" key="1">
    <citation type="submission" date="2021-03" db="EMBL/GenBank/DDBJ databases">
        <authorList>
            <person name="Tagirdzhanova G."/>
        </authorList>
    </citation>
    <scope>NUCLEOTIDE SEQUENCE</scope>
</reference>
<evidence type="ECO:0000259" key="9">
    <source>
        <dbReference type="Pfam" id="PF01694"/>
    </source>
</evidence>
<dbReference type="InterPro" id="IPR022764">
    <property type="entry name" value="Peptidase_S54_rhomboid_dom"/>
</dbReference>
<evidence type="ECO:0000256" key="8">
    <source>
        <dbReference type="SAM" id="Phobius"/>
    </source>
</evidence>
<evidence type="ECO:0000256" key="3">
    <source>
        <dbReference type="ARBA" id="ARBA00022692"/>
    </source>
</evidence>
<sequence>MTVVFSVAWQSFRLGLHASPVGRPGLATLLETLSSSSQSKQHFRSIHGFRRYSPVCPSQPSNARPTAATHGLFPQLGGQARCASLWRNKPEEPSRHKAAQNAALMSRAEINAVFGQRVDRKDGNDLLKRLQENRHQGTLDHKLPYPDAWIEKGMKYLRAKYPLDEDAAIIARIDREEDRQFRLPQTDIDQSPYAVSQFDKLRQENRERHEQEKAKQEKQNQKGLAEENPKADRRVTVRDGTALVQLRPEPEWVQRYRDKAQMKELPDMSTWARLVPSGLVTVAVVTLAIFLAQSYKQPSRKARLWPNLPPAAATVLTLISVNAAVFVLWRLPRLWKFLNRNFLVVPAYPYSMSMLTACFSHQSFAHLLSNIVPLWLIGTRLHDDIGRGPFLALYFSSAVLAAYIPMVVLVMKEFLGTSTLGASGVVTALLGASCVLHEGQNITIPFLPPEWTRGVDTGVMLAVFMLWEVMSLRRWGITPTKLLNTGRPHVDHMGHLAGYFAGIGAGALIRSTDPKWKNAERKHFFTKDFGKG</sequence>
<keyword evidence="11" id="KW-1185">Reference proteome</keyword>